<protein>
    <submittedName>
        <fullName evidence="2">Uncharacterized protein</fullName>
    </submittedName>
</protein>
<evidence type="ECO:0000313" key="3">
    <source>
        <dbReference type="Proteomes" id="UP001259572"/>
    </source>
</evidence>
<keyword evidence="1" id="KW-0812">Transmembrane</keyword>
<evidence type="ECO:0000313" key="2">
    <source>
        <dbReference type="EMBL" id="MDT9599153.1"/>
    </source>
</evidence>
<name>A0ABU3Q6W6_9SPHN</name>
<evidence type="ECO:0000256" key="1">
    <source>
        <dbReference type="SAM" id="Phobius"/>
    </source>
</evidence>
<dbReference type="Proteomes" id="UP001259572">
    <property type="component" value="Unassembled WGS sequence"/>
</dbReference>
<keyword evidence="1" id="KW-1133">Transmembrane helix</keyword>
<gene>
    <name evidence="2" type="ORF">RQX22_09350</name>
</gene>
<proteinExistence type="predicted"/>
<keyword evidence="3" id="KW-1185">Reference proteome</keyword>
<dbReference type="EMBL" id="JAVUPU010000004">
    <property type="protein sequence ID" value="MDT9599153.1"/>
    <property type="molecule type" value="Genomic_DNA"/>
</dbReference>
<comment type="caution">
    <text evidence="2">The sequence shown here is derived from an EMBL/GenBank/DDBJ whole genome shotgun (WGS) entry which is preliminary data.</text>
</comment>
<sequence>MDGRRNSRAGGAILALAIIFGAIAGTLAGQPSIGVIAGAAIGAAALLLLWLKDRR</sequence>
<dbReference type="RefSeq" id="WP_315725829.1">
    <property type="nucleotide sequence ID" value="NZ_JAVUPU010000004.1"/>
</dbReference>
<feature type="transmembrane region" description="Helical" evidence="1">
    <location>
        <begin position="34"/>
        <end position="51"/>
    </location>
</feature>
<keyword evidence="1" id="KW-0472">Membrane</keyword>
<reference evidence="2 3" key="1">
    <citation type="submission" date="2023-05" db="EMBL/GenBank/DDBJ databases">
        <authorList>
            <person name="Guo Y."/>
        </authorList>
    </citation>
    <scope>NUCLEOTIDE SEQUENCE [LARGE SCALE GENOMIC DNA]</scope>
    <source>
        <strain evidence="2 3">GR2756</strain>
    </source>
</reference>
<accession>A0ABU3Q6W6</accession>
<organism evidence="2 3">
    <name type="scientific">Sphingosinicella rhizophila</name>
    <dbReference type="NCBI Taxonomy" id="3050082"/>
    <lineage>
        <taxon>Bacteria</taxon>
        <taxon>Pseudomonadati</taxon>
        <taxon>Pseudomonadota</taxon>
        <taxon>Alphaproteobacteria</taxon>
        <taxon>Sphingomonadales</taxon>
        <taxon>Sphingosinicellaceae</taxon>
        <taxon>Sphingosinicella</taxon>
    </lineage>
</organism>